<organism evidence="2 3">
    <name type="scientific">Sulfoacidibacillus thermotolerans</name>
    <name type="common">Acidibacillus sulfuroxidans</name>
    <dbReference type="NCBI Taxonomy" id="1765684"/>
    <lineage>
        <taxon>Bacteria</taxon>
        <taxon>Bacillati</taxon>
        <taxon>Bacillota</taxon>
        <taxon>Bacilli</taxon>
        <taxon>Bacillales</taxon>
        <taxon>Alicyclobacillaceae</taxon>
        <taxon>Sulfoacidibacillus</taxon>
    </lineage>
</organism>
<dbReference type="RefSeq" id="WP_109431238.1">
    <property type="nucleotide sequence ID" value="NZ_MPDK01000021.1"/>
</dbReference>
<feature type="region of interest" description="Disordered" evidence="1">
    <location>
        <begin position="175"/>
        <end position="223"/>
    </location>
</feature>
<evidence type="ECO:0000313" key="2">
    <source>
        <dbReference type="EMBL" id="PWI56990.1"/>
    </source>
</evidence>
<feature type="compositionally biased region" description="Basic residues" evidence="1">
    <location>
        <begin position="105"/>
        <end position="114"/>
    </location>
</feature>
<dbReference type="EMBL" id="MPDK01000021">
    <property type="protein sequence ID" value="PWI56990.1"/>
    <property type="molecule type" value="Genomic_DNA"/>
</dbReference>
<evidence type="ECO:0000313" key="3">
    <source>
        <dbReference type="Proteomes" id="UP000245380"/>
    </source>
</evidence>
<dbReference type="Pfam" id="PF09876">
    <property type="entry name" value="DUF2103"/>
    <property type="match status" value="1"/>
</dbReference>
<reference evidence="2 3" key="1">
    <citation type="submission" date="2016-11" db="EMBL/GenBank/DDBJ databases">
        <title>Comparative genomics of Acidibacillus ferroxidans species.</title>
        <authorList>
            <person name="Oliveira G."/>
            <person name="Nunes G."/>
            <person name="Oliveira R."/>
            <person name="Araujo F."/>
            <person name="Salim A."/>
            <person name="Scholte L."/>
            <person name="Morais D."/>
            <person name="Nancucheo I."/>
            <person name="Johnson D.B."/>
            <person name="Grail B."/>
            <person name="Bittencourt J."/>
            <person name="Valadares R."/>
        </authorList>
    </citation>
    <scope>NUCLEOTIDE SEQUENCE [LARGE SCALE GENOMIC DNA]</scope>
    <source>
        <strain evidence="2 3">Y002</strain>
    </source>
</reference>
<proteinExistence type="predicted"/>
<feature type="compositionally biased region" description="Polar residues" evidence="1">
    <location>
        <begin position="176"/>
        <end position="209"/>
    </location>
</feature>
<feature type="region of interest" description="Disordered" evidence="1">
    <location>
        <begin position="98"/>
        <end position="159"/>
    </location>
</feature>
<keyword evidence="3" id="KW-1185">Reference proteome</keyword>
<sequence>MADMRHRDGKLKIMHTIIGDFAQTLRKVAQLDEIEAILTGTIAPSKSYQESLTFQYFTDNGIKLLAKTTTAVQEIFLVTAHPELVLDELIKSGFVAQERSDVHHNHPRKKRQHGHKDDMRTLAQDQEKDATTTRPNTRKPLKPSGNLVKEAASDPPTLRQILNQETLSALLKLKSDMQSPPSTPPLNNGQVPKNSTNKSRQTPASSSSKGDADEDFAALFAPQDEEESFAELFQKSKLDPKFFK</sequence>
<name>A0A2U3D6T0_SULT2</name>
<dbReference type="OrthoDB" id="2679911at2"/>
<comment type="caution">
    <text evidence="2">The sequence shown here is derived from an EMBL/GenBank/DDBJ whole genome shotgun (WGS) entry which is preliminary data.</text>
</comment>
<protein>
    <submittedName>
        <fullName evidence="2">Uncharacterized protein</fullName>
    </submittedName>
</protein>
<evidence type="ECO:0000256" key="1">
    <source>
        <dbReference type="SAM" id="MobiDB-lite"/>
    </source>
</evidence>
<dbReference type="Proteomes" id="UP000245380">
    <property type="component" value="Unassembled WGS sequence"/>
</dbReference>
<dbReference type="AlphaFoldDB" id="A0A2U3D6T0"/>
<gene>
    <name evidence="2" type="ORF">BM613_10950</name>
</gene>
<accession>A0A2U3D6T0</accession>
<dbReference type="InterPro" id="IPR018664">
    <property type="entry name" value="DUF2103_metal-binding"/>
</dbReference>
<feature type="compositionally biased region" description="Basic and acidic residues" evidence="1">
    <location>
        <begin position="115"/>
        <end position="131"/>
    </location>
</feature>